<dbReference type="PANTHER" id="PTHR43167">
    <property type="entry name" value="PUTATIVE (AFU_ORTHOLOGUE AFUA_6G01830)-RELATED"/>
    <property type="match status" value="1"/>
</dbReference>
<comment type="caution">
    <text evidence="4">The sequence shown here is derived from an EMBL/GenBank/DDBJ whole genome shotgun (WGS) entry which is preliminary data.</text>
</comment>
<dbReference type="Proteomes" id="UP001221217">
    <property type="component" value="Unassembled WGS sequence"/>
</dbReference>
<keyword evidence="2" id="KW-0808">Transferase</keyword>
<evidence type="ECO:0000313" key="5">
    <source>
        <dbReference type="Proteomes" id="UP001221217"/>
    </source>
</evidence>
<gene>
    <name evidence="4" type="ORF">PQJ61_07405</name>
</gene>
<name>A0AAJ1MK89_9SPIO</name>
<evidence type="ECO:0000256" key="3">
    <source>
        <dbReference type="ARBA" id="ARBA00022691"/>
    </source>
</evidence>
<proteinExistence type="predicted"/>
<dbReference type="InterPro" id="IPR029063">
    <property type="entry name" value="SAM-dependent_MTases_sf"/>
</dbReference>
<evidence type="ECO:0000256" key="1">
    <source>
        <dbReference type="ARBA" id="ARBA00022603"/>
    </source>
</evidence>
<dbReference type="PROSITE" id="PS51682">
    <property type="entry name" value="SAM_OMT_I"/>
    <property type="match status" value="1"/>
</dbReference>
<dbReference type="CDD" id="cd02440">
    <property type="entry name" value="AdoMet_MTases"/>
    <property type="match status" value="1"/>
</dbReference>
<dbReference type="PANTHER" id="PTHR43167:SF1">
    <property type="entry name" value="PUTATIVE (AFU_ORTHOLOGUE AFUA_6G01830)-RELATED"/>
    <property type="match status" value="1"/>
</dbReference>
<dbReference type="Pfam" id="PF01596">
    <property type="entry name" value="Methyltransf_3"/>
    <property type="match status" value="1"/>
</dbReference>
<organism evidence="4 5">
    <name type="scientific">Candidatus Thalassospirochaeta sargassi</name>
    <dbReference type="NCBI Taxonomy" id="3119039"/>
    <lineage>
        <taxon>Bacteria</taxon>
        <taxon>Pseudomonadati</taxon>
        <taxon>Spirochaetota</taxon>
        <taxon>Spirochaetia</taxon>
        <taxon>Spirochaetales</taxon>
        <taxon>Spirochaetaceae</taxon>
        <taxon>Candidatus Thalassospirochaeta</taxon>
    </lineage>
</organism>
<dbReference type="InterPro" id="IPR002935">
    <property type="entry name" value="SAM_O-MeTrfase"/>
</dbReference>
<dbReference type="SUPFAM" id="SSF53335">
    <property type="entry name" value="S-adenosyl-L-methionine-dependent methyltransferases"/>
    <property type="match status" value="1"/>
</dbReference>
<dbReference type="GO" id="GO:0008171">
    <property type="term" value="F:O-methyltransferase activity"/>
    <property type="evidence" value="ECO:0007669"/>
    <property type="project" value="InterPro"/>
</dbReference>
<keyword evidence="3" id="KW-0949">S-adenosyl-L-methionine</keyword>
<dbReference type="EMBL" id="JAQQAL010000014">
    <property type="protein sequence ID" value="MDC7226576.1"/>
    <property type="molecule type" value="Genomic_DNA"/>
</dbReference>
<dbReference type="Gene3D" id="3.40.50.150">
    <property type="entry name" value="Vaccinia Virus protein VP39"/>
    <property type="match status" value="1"/>
</dbReference>
<evidence type="ECO:0000313" key="4">
    <source>
        <dbReference type="EMBL" id="MDC7226576.1"/>
    </source>
</evidence>
<keyword evidence="1" id="KW-0489">Methyltransferase</keyword>
<reference evidence="4 5" key="1">
    <citation type="submission" date="2022-12" db="EMBL/GenBank/DDBJ databases">
        <title>Metagenome assembled genome from gulf of manar.</title>
        <authorList>
            <person name="Kohli P."/>
            <person name="Pk S."/>
            <person name="Venkata Ramana C."/>
            <person name="Sasikala C."/>
        </authorList>
    </citation>
    <scope>NUCLEOTIDE SEQUENCE [LARGE SCALE GENOMIC DNA]</scope>
    <source>
        <strain evidence="4">JB008</strain>
    </source>
</reference>
<dbReference type="AlphaFoldDB" id="A0AAJ1MK89"/>
<sequence length="207" mass="23113">MAQDEKILEYMRSFIKSNIETADQIADSNDRRNDVQPSVEPETGRFLEFMIRLTDAKRVLELGTSNGYSGLWMLKALESTGGNLVTIDSKERLHLEAVDNFREAGFGNVDAIYGDAAEQVANLEPGFDLIFQDCGKYLYPELFEATVSLLRRGGVIIADDTLFSVNNSVRSNLGRYTDQYNHLAFNSSKLLTSILPVGHGITMSFKL</sequence>
<accession>A0AAJ1MK89</accession>
<protein>
    <submittedName>
        <fullName evidence="4">O-methyltransferase</fullName>
    </submittedName>
</protein>
<evidence type="ECO:0000256" key="2">
    <source>
        <dbReference type="ARBA" id="ARBA00022679"/>
    </source>
</evidence>
<dbReference type="GO" id="GO:0032259">
    <property type="term" value="P:methylation"/>
    <property type="evidence" value="ECO:0007669"/>
    <property type="project" value="UniProtKB-KW"/>
</dbReference>